<organism evidence="1 2">
    <name type="scientific">Ascobolus immersus RN42</name>
    <dbReference type="NCBI Taxonomy" id="1160509"/>
    <lineage>
        <taxon>Eukaryota</taxon>
        <taxon>Fungi</taxon>
        <taxon>Dikarya</taxon>
        <taxon>Ascomycota</taxon>
        <taxon>Pezizomycotina</taxon>
        <taxon>Pezizomycetes</taxon>
        <taxon>Pezizales</taxon>
        <taxon>Ascobolaceae</taxon>
        <taxon>Ascobolus</taxon>
    </lineage>
</organism>
<dbReference type="OrthoDB" id="5979581at2759"/>
<dbReference type="Gene3D" id="1.10.510.10">
    <property type="entry name" value="Transferase(Phosphotransferase) domain 1"/>
    <property type="match status" value="1"/>
</dbReference>
<keyword evidence="2" id="KW-1185">Reference proteome</keyword>
<reference evidence="1 2" key="1">
    <citation type="journal article" date="2018" name="Nat. Ecol. Evol.">
        <title>Pezizomycetes genomes reveal the molecular basis of ectomycorrhizal truffle lifestyle.</title>
        <authorList>
            <person name="Murat C."/>
            <person name="Payen T."/>
            <person name="Noel B."/>
            <person name="Kuo A."/>
            <person name="Morin E."/>
            <person name="Chen J."/>
            <person name="Kohler A."/>
            <person name="Krizsan K."/>
            <person name="Balestrini R."/>
            <person name="Da Silva C."/>
            <person name="Montanini B."/>
            <person name="Hainaut M."/>
            <person name="Levati E."/>
            <person name="Barry K.W."/>
            <person name="Belfiori B."/>
            <person name="Cichocki N."/>
            <person name="Clum A."/>
            <person name="Dockter R.B."/>
            <person name="Fauchery L."/>
            <person name="Guy J."/>
            <person name="Iotti M."/>
            <person name="Le Tacon F."/>
            <person name="Lindquist E.A."/>
            <person name="Lipzen A."/>
            <person name="Malagnac F."/>
            <person name="Mello A."/>
            <person name="Molinier V."/>
            <person name="Miyauchi S."/>
            <person name="Poulain J."/>
            <person name="Riccioni C."/>
            <person name="Rubini A."/>
            <person name="Sitrit Y."/>
            <person name="Splivallo R."/>
            <person name="Traeger S."/>
            <person name="Wang M."/>
            <person name="Zifcakova L."/>
            <person name="Wipf D."/>
            <person name="Zambonelli A."/>
            <person name="Paolocci F."/>
            <person name="Nowrousian M."/>
            <person name="Ottonello S."/>
            <person name="Baldrian P."/>
            <person name="Spatafora J.W."/>
            <person name="Henrissat B."/>
            <person name="Nagy L.G."/>
            <person name="Aury J.M."/>
            <person name="Wincker P."/>
            <person name="Grigoriev I.V."/>
            <person name="Bonfante P."/>
            <person name="Martin F.M."/>
        </authorList>
    </citation>
    <scope>NUCLEOTIDE SEQUENCE [LARGE SCALE GENOMIC DNA]</scope>
    <source>
        <strain evidence="1 2">RN42</strain>
    </source>
</reference>
<sequence>MATSYQDGAFSIHDYSDPALAEIWWEWPDGQYEKVVKIFQPMSDYNAEVDPDRSRPAIGPYKGDKEVQYFEESGLCPIYPRDIITSSDANSFVAFERMHSSKRATMWAVRRWNQEKKEIEAWEPLVLKIRGSKTARQDEFAVIRRLLEYPKDEITYEEEGAEFVAHMDKESVKNGRAFLDVPLEIFDLDSVNGTHVATVGEWYPMDFKDEGWRGGFLSWFVDWQNNEYDYEFLKTAEHGLRCIHDSEWPISVMEHLDTYKPDIIAEETRRVDGGPLNATLPRYSACNYRWSGKLKEFMVNAIHGRSTEEEIFQTKNMYCIVRLVGLGNSHFVGQGGPRSADCKPPRWTPAPEVLGGGLANSSTAADVWSLGCTIIRMITHIDLVSYINIHNTTSSSNYATADYILATEKAIDEVLLGTPIPCVLHGKTAGVLMRLRQQLASELKDEDIIALAHLLRSMVRVKPEERISIREVEEALSNIVSRALGDRVDL</sequence>
<dbReference type="InterPro" id="IPR011009">
    <property type="entry name" value="Kinase-like_dom_sf"/>
</dbReference>
<name>A0A3N4IEC8_ASCIM</name>
<accession>A0A3N4IEC8</accession>
<evidence type="ECO:0000313" key="2">
    <source>
        <dbReference type="Proteomes" id="UP000275078"/>
    </source>
</evidence>
<gene>
    <name evidence="1" type="ORF">BJ508DRAFT_362805</name>
</gene>
<proteinExistence type="predicted"/>
<dbReference type="EMBL" id="ML119692">
    <property type="protein sequence ID" value="RPA80074.1"/>
    <property type="molecule type" value="Genomic_DNA"/>
</dbReference>
<evidence type="ECO:0000313" key="1">
    <source>
        <dbReference type="EMBL" id="RPA80074.1"/>
    </source>
</evidence>
<evidence type="ECO:0008006" key="3">
    <source>
        <dbReference type="Google" id="ProtNLM"/>
    </source>
</evidence>
<dbReference type="AlphaFoldDB" id="A0A3N4IEC8"/>
<dbReference type="SUPFAM" id="SSF56112">
    <property type="entry name" value="Protein kinase-like (PK-like)"/>
    <property type="match status" value="1"/>
</dbReference>
<protein>
    <recommendedName>
        <fullName evidence="3">Protein kinase domain-containing protein</fullName>
    </recommendedName>
</protein>
<dbReference type="Proteomes" id="UP000275078">
    <property type="component" value="Unassembled WGS sequence"/>
</dbReference>